<gene>
    <name evidence="1" type="ordered locus">Tlet_0349</name>
</gene>
<dbReference type="Proteomes" id="UP000002016">
    <property type="component" value="Chromosome"/>
</dbReference>
<name>A8F433_PSELT</name>
<accession>A8F433</accession>
<proteinExistence type="predicted"/>
<evidence type="ECO:0008006" key="3">
    <source>
        <dbReference type="Google" id="ProtNLM"/>
    </source>
</evidence>
<evidence type="ECO:0000313" key="2">
    <source>
        <dbReference type="Proteomes" id="UP000002016"/>
    </source>
</evidence>
<dbReference type="PANTHER" id="PTHR43694">
    <property type="entry name" value="RIBONUCLEASE J"/>
    <property type="match status" value="1"/>
</dbReference>
<dbReference type="HOGENOM" id="CLU_031965_0_0_0"/>
<reference evidence="1 2" key="2">
    <citation type="journal article" date="2009" name="Proc. Natl. Acad. Sci. U.S.A.">
        <title>On the chimeric nature, thermophilic origin, and phylogenetic placement of the Thermotogales.</title>
        <authorList>
            <person name="Zhaxybayeva O."/>
            <person name="Swithers K.S."/>
            <person name="Lapierre P."/>
            <person name="Fournier G.P."/>
            <person name="Bickhart D.M."/>
            <person name="DeBoy R.T."/>
            <person name="Nelson K.E."/>
            <person name="Nesbo C.L."/>
            <person name="Doolittle W.F."/>
            <person name="Gogarten J.P."/>
            <person name="Noll K.M."/>
        </authorList>
    </citation>
    <scope>NUCLEOTIDE SEQUENCE [LARGE SCALE GENOMIC DNA]</scope>
    <source>
        <strain evidence="2">ATCC BAA-301 / DSM 14385 / NBRC 107922 / TMO</strain>
    </source>
</reference>
<dbReference type="SUPFAM" id="SSF56281">
    <property type="entry name" value="Metallo-hydrolase/oxidoreductase"/>
    <property type="match status" value="1"/>
</dbReference>
<keyword evidence="2" id="KW-1185">Reference proteome</keyword>
<dbReference type="Gene3D" id="3.60.15.10">
    <property type="entry name" value="Ribonuclease Z/Hydroxyacylglutathione hydrolase-like"/>
    <property type="match status" value="1"/>
</dbReference>
<dbReference type="PANTHER" id="PTHR43694:SF1">
    <property type="entry name" value="RIBONUCLEASE J"/>
    <property type="match status" value="1"/>
</dbReference>
<sequence>MIIKVFDGYDCIGGNKILVADKHNDGFMLDFGLNFSKWSLFFEEYLKPRSGKILHDLLKLNMIPRINIYRKDLQPPEFDENTKISFLFLSHAHADHCGMIGLIDESLPLLVTGETFAIMKAGAQIRQDVWDELYPKKRKKVGHNDDVLRHDILVAERNVKNRRKISLLSSSTQKKILEPDFFEEIDAKNLWKDELYIQPVYHSIIGSAGLIARVDDWWVAYTGDFRTGPESVEEENFWLENLGEKRVQLSKRSDMFFDLLKNKKPLLLIVEGTRTTRQSEKDTTEWDVFQNVLNLLQNTNKLVIADFSMKHLERLMTFLKVAIMTERTLVVMPKDYAYLETMGEVEPLWKLNDTEKNHIKIYHPAKSSFIGLEKKVVEKAKKDEILLLPDDINHKPSLYILAAGYWDIPNILDLNEDVLENCLYIHSTSEAYSEEQQIDFRRFKNWIDRFSIKSFGFGVDSDGELRFSKQFHASGHVSAEKLSSIINTVSPDLILPVHTLDRSWFVERWGRKVINGNKFHIS</sequence>
<dbReference type="STRING" id="416591.Tlet_0349"/>
<dbReference type="AlphaFoldDB" id="A8F433"/>
<dbReference type="InterPro" id="IPR036866">
    <property type="entry name" value="RibonucZ/Hydroxyglut_hydro"/>
</dbReference>
<dbReference type="eggNOG" id="COG0595">
    <property type="taxonomic scope" value="Bacteria"/>
</dbReference>
<dbReference type="KEGG" id="tle:Tlet_0349"/>
<reference evidence="1 2" key="1">
    <citation type="submission" date="2007-08" db="EMBL/GenBank/DDBJ databases">
        <title>Complete sequence of Thermotoga lettingae TMO.</title>
        <authorList>
            <consortium name="US DOE Joint Genome Institute"/>
            <person name="Copeland A."/>
            <person name="Lucas S."/>
            <person name="Lapidus A."/>
            <person name="Barry K."/>
            <person name="Glavina del Rio T."/>
            <person name="Dalin E."/>
            <person name="Tice H."/>
            <person name="Pitluck S."/>
            <person name="Foster B."/>
            <person name="Bruce D."/>
            <person name="Schmutz J."/>
            <person name="Larimer F."/>
            <person name="Land M."/>
            <person name="Hauser L."/>
            <person name="Kyrpides N."/>
            <person name="Mikhailova N."/>
            <person name="Nelson K."/>
            <person name="Gogarten J.P."/>
            <person name="Noll K."/>
            <person name="Richardson P."/>
        </authorList>
    </citation>
    <scope>NUCLEOTIDE SEQUENCE [LARGE SCALE GENOMIC DNA]</scope>
    <source>
        <strain evidence="2">ATCC BAA-301 / DSM 14385 / NBRC 107922 / TMO</strain>
    </source>
</reference>
<dbReference type="EMBL" id="CP000812">
    <property type="protein sequence ID" value="ABV32917.1"/>
    <property type="molecule type" value="Genomic_DNA"/>
</dbReference>
<evidence type="ECO:0000313" key="1">
    <source>
        <dbReference type="EMBL" id="ABV32917.1"/>
    </source>
</evidence>
<dbReference type="OrthoDB" id="9803916at2"/>
<protein>
    <recommendedName>
        <fullName evidence="3">Metallo-beta-lactamase domain-containing protein</fullName>
    </recommendedName>
</protein>
<dbReference type="RefSeq" id="WP_012002398.1">
    <property type="nucleotide sequence ID" value="NC_009828.1"/>
</dbReference>
<organism evidence="1 2">
    <name type="scientific">Pseudothermotoga lettingae (strain ATCC BAA-301 / DSM 14385 / NBRC 107922 / TMO)</name>
    <name type="common">Thermotoga lettingae</name>
    <dbReference type="NCBI Taxonomy" id="416591"/>
    <lineage>
        <taxon>Bacteria</taxon>
        <taxon>Thermotogati</taxon>
        <taxon>Thermotogota</taxon>
        <taxon>Thermotogae</taxon>
        <taxon>Thermotogales</taxon>
        <taxon>Thermotogaceae</taxon>
        <taxon>Pseudothermotoga</taxon>
    </lineage>
</organism>